<comment type="similarity">
    <text evidence="4 8">Belongs to the glycosyltransferase 1 family. Bacterial/plant glycogen synthase subfamily.</text>
</comment>
<dbReference type="PANTHER" id="PTHR45825:SF11">
    <property type="entry name" value="ALPHA AMYLASE DOMAIN-CONTAINING PROTEIN"/>
    <property type="match status" value="1"/>
</dbReference>
<evidence type="ECO:0000259" key="9">
    <source>
        <dbReference type="Pfam" id="PF00534"/>
    </source>
</evidence>
<comment type="catalytic activity">
    <reaction evidence="1 8">
        <text>[(1-&gt;4)-alpha-D-glucosyl](n) + ADP-alpha-D-glucose = [(1-&gt;4)-alpha-D-glucosyl](n+1) + ADP + H(+)</text>
        <dbReference type="Rhea" id="RHEA:18189"/>
        <dbReference type="Rhea" id="RHEA-COMP:9584"/>
        <dbReference type="Rhea" id="RHEA-COMP:9587"/>
        <dbReference type="ChEBI" id="CHEBI:15378"/>
        <dbReference type="ChEBI" id="CHEBI:15444"/>
        <dbReference type="ChEBI" id="CHEBI:57498"/>
        <dbReference type="ChEBI" id="CHEBI:456216"/>
        <dbReference type="EC" id="2.4.1.21"/>
    </reaction>
</comment>
<reference evidence="11 12" key="2">
    <citation type="journal article" date="2016" name="ISME J.">
        <title>Characterization of the first cultured representative of Verrucomicrobia subdivision 5 indicates the proposal of a novel phylum.</title>
        <authorList>
            <person name="Spring S."/>
            <person name="Bunk B."/>
            <person name="Sproer C."/>
            <person name="Schumann P."/>
            <person name="Rohde M."/>
            <person name="Tindall B.J."/>
            <person name="Klenk H.P."/>
        </authorList>
    </citation>
    <scope>NUCLEOTIDE SEQUENCE [LARGE SCALE GENOMIC DNA]</scope>
    <source>
        <strain evidence="11 12">L21-Fru-AB</strain>
    </source>
</reference>
<evidence type="ECO:0000256" key="1">
    <source>
        <dbReference type="ARBA" id="ARBA00001478"/>
    </source>
</evidence>
<dbReference type="GO" id="GO:0009011">
    <property type="term" value="F:alpha-1,4-glucan glucosyltransferase (ADP-glucose donor) activity"/>
    <property type="evidence" value="ECO:0007669"/>
    <property type="project" value="UniProtKB-UniRule"/>
</dbReference>
<dbReference type="PANTHER" id="PTHR45825">
    <property type="entry name" value="GRANULE-BOUND STARCH SYNTHASE 1, CHLOROPLASTIC/AMYLOPLASTIC"/>
    <property type="match status" value="1"/>
</dbReference>
<dbReference type="GO" id="GO:0005978">
    <property type="term" value="P:glycogen biosynthetic process"/>
    <property type="evidence" value="ECO:0007669"/>
    <property type="project" value="UniProtKB-UniRule"/>
</dbReference>
<dbReference type="Gene3D" id="3.40.50.2000">
    <property type="entry name" value="Glycogen Phosphorylase B"/>
    <property type="match status" value="2"/>
</dbReference>
<keyword evidence="7 8" id="KW-0320">Glycogen biosynthesis</keyword>
<comment type="pathway">
    <text evidence="3 8">Glycan biosynthesis; glycogen biosynthesis.</text>
</comment>
<dbReference type="UniPathway" id="UPA00164"/>
<dbReference type="EC" id="2.4.1.21" evidence="8"/>
<accession>A0A0G3EHH6</accession>
<evidence type="ECO:0000256" key="7">
    <source>
        <dbReference type="ARBA" id="ARBA00023056"/>
    </source>
</evidence>
<evidence type="ECO:0000259" key="10">
    <source>
        <dbReference type="Pfam" id="PF08323"/>
    </source>
</evidence>
<dbReference type="KEGG" id="vbl:L21SP4_01037"/>
<dbReference type="CDD" id="cd03791">
    <property type="entry name" value="GT5_Glycogen_synthase_DULL1-like"/>
    <property type="match status" value="1"/>
</dbReference>
<dbReference type="OrthoDB" id="9808590at2"/>
<keyword evidence="12" id="KW-1185">Reference proteome</keyword>
<sequence>MKILFVSSELAPLASTGGLGNIARALPEALAGRANLTVSRIIPMYRSVAEQQSTSFTGTRFTVPLADRRYEVEIWSREENHVETLWVRCDECFDRHGIYGSNGSSYADNFDRFVLFQKAVVAWIDLTGRAFDVVHANDWQTALLPLFLRYGTDGEGRARHPERTVFTIHNLAYQGIFEPGDFARTNLPHDCFRVEVCEYFGKINCMKAGIVRADAITTVSPRYASEILTPEFGHGLEGVLRERRDSLHGILNGVDDQAWNPATDTAIEANFDCDHTAGKVRCRESLSAEAGFDSGFEGPLAVMVTRLAGQKGIDLLASVLPGYLSSGRLRFCLLGSGEERYERLFREWNGEYRGAFHSVLRFDPLRARRWIAGADLILIPSAFEPCGLNQMYAMRYGTIPVAHAVGGLLDTIKDAGASPSTGTGFLFSPFTPEAFDDALRRALQVFGRSGDWSELRRRAMKRDFSIRRMAAEYADLYESL</sequence>
<evidence type="ECO:0000256" key="6">
    <source>
        <dbReference type="ARBA" id="ARBA00022679"/>
    </source>
</evidence>
<dbReference type="InterPro" id="IPR011835">
    <property type="entry name" value="GS/SS"/>
</dbReference>
<dbReference type="PATRIC" id="fig|1609981.3.peg.1087"/>
<dbReference type="SUPFAM" id="SSF53756">
    <property type="entry name" value="UDP-Glycosyltransferase/glycogen phosphorylase"/>
    <property type="match status" value="1"/>
</dbReference>
<feature type="domain" description="Starch synthase catalytic" evidence="10">
    <location>
        <begin position="2"/>
        <end position="242"/>
    </location>
</feature>
<feature type="domain" description="Glycosyl transferase family 1" evidence="9">
    <location>
        <begin position="298"/>
        <end position="444"/>
    </location>
</feature>
<gene>
    <name evidence="11" type="primary">glgA_2</name>
    <name evidence="8" type="synonym">glgA</name>
    <name evidence="11" type="ORF">L21SP4_01037</name>
</gene>
<evidence type="ECO:0000256" key="8">
    <source>
        <dbReference type="HAMAP-Rule" id="MF_00484"/>
    </source>
</evidence>
<dbReference type="Pfam" id="PF00534">
    <property type="entry name" value="Glycos_transf_1"/>
    <property type="match status" value="1"/>
</dbReference>
<dbReference type="HAMAP" id="MF_00484">
    <property type="entry name" value="Glycogen_synth"/>
    <property type="match status" value="1"/>
</dbReference>
<evidence type="ECO:0000313" key="11">
    <source>
        <dbReference type="EMBL" id="AKJ64295.1"/>
    </source>
</evidence>
<keyword evidence="6 8" id="KW-0808">Transferase</keyword>
<organism evidence="11 12">
    <name type="scientific">Kiritimatiella glycovorans</name>
    <dbReference type="NCBI Taxonomy" id="1307763"/>
    <lineage>
        <taxon>Bacteria</taxon>
        <taxon>Pseudomonadati</taxon>
        <taxon>Kiritimatiellota</taxon>
        <taxon>Kiritimatiellia</taxon>
        <taxon>Kiritimatiellales</taxon>
        <taxon>Kiritimatiellaceae</taxon>
        <taxon>Kiritimatiella</taxon>
    </lineage>
</organism>
<evidence type="ECO:0000256" key="5">
    <source>
        <dbReference type="ARBA" id="ARBA00022676"/>
    </source>
</evidence>
<evidence type="ECO:0000256" key="2">
    <source>
        <dbReference type="ARBA" id="ARBA00002764"/>
    </source>
</evidence>
<evidence type="ECO:0000256" key="3">
    <source>
        <dbReference type="ARBA" id="ARBA00004964"/>
    </source>
</evidence>
<dbReference type="NCBIfam" id="TIGR02095">
    <property type="entry name" value="glgA"/>
    <property type="match status" value="1"/>
</dbReference>
<protein>
    <recommendedName>
        <fullName evidence="8">Glycogen synthase</fullName>
        <ecNumber evidence="8">2.4.1.21</ecNumber>
    </recommendedName>
    <alternativeName>
        <fullName evidence="8">Starch [bacterial glycogen] synthase</fullName>
    </alternativeName>
</protein>
<comment type="function">
    <text evidence="2 8">Synthesizes alpha-1,4-glucan chains using ADP-glucose.</text>
</comment>
<dbReference type="STRING" id="1307763.L21SP4_01037"/>
<dbReference type="Pfam" id="PF08323">
    <property type="entry name" value="Glyco_transf_5"/>
    <property type="match status" value="1"/>
</dbReference>
<dbReference type="InterPro" id="IPR013534">
    <property type="entry name" value="Starch_synth_cat_dom"/>
</dbReference>
<dbReference type="GO" id="GO:0004373">
    <property type="term" value="F:alpha-1,4-glucan glucosyltransferase (UDP-glucose donor) activity"/>
    <property type="evidence" value="ECO:0007669"/>
    <property type="project" value="InterPro"/>
</dbReference>
<dbReference type="Proteomes" id="UP000035268">
    <property type="component" value="Chromosome"/>
</dbReference>
<dbReference type="RefSeq" id="WP_052881648.1">
    <property type="nucleotide sequence ID" value="NZ_CP010904.1"/>
</dbReference>
<dbReference type="InterPro" id="IPR001296">
    <property type="entry name" value="Glyco_trans_1"/>
</dbReference>
<name>A0A0G3EHH6_9BACT</name>
<proteinExistence type="inferred from homology"/>
<keyword evidence="5 8" id="KW-0328">Glycosyltransferase</keyword>
<comment type="caution">
    <text evidence="8">Lacks conserved residue(s) required for the propagation of feature annotation.</text>
</comment>
<reference evidence="12" key="1">
    <citation type="submission" date="2015-02" db="EMBL/GenBank/DDBJ databases">
        <title>Description and complete genome sequence of the first cultured representative of the subdivision 5 of the Verrucomicrobia phylum.</title>
        <authorList>
            <person name="Spring S."/>
            <person name="Bunk B."/>
            <person name="Sproer C."/>
            <person name="Klenk H.-P."/>
        </authorList>
    </citation>
    <scope>NUCLEOTIDE SEQUENCE [LARGE SCALE GENOMIC DNA]</scope>
    <source>
        <strain evidence="12">L21-Fru-AB</strain>
    </source>
</reference>
<dbReference type="AlphaFoldDB" id="A0A0G3EHH6"/>
<evidence type="ECO:0000256" key="4">
    <source>
        <dbReference type="ARBA" id="ARBA00010281"/>
    </source>
</evidence>
<dbReference type="EMBL" id="CP010904">
    <property type="protein sequence ID" value="AKJ64295.1"/>
    <property type="molecule type" value="Genomic_DNA"/>
</dbReference>
<evidence type="ECO:0000313" key="12">
    <source>
        <dbReference type="Proteomes" id="UP000035268"/>
    </source>
</evidence>